<dbReference type="OrthoDB" id="2803138at2759"/>
<evidence type="ECO:0000313" key="2">
    <source>
        <dbReference type="EMBL" id="KIP06935.1"/>
    </source>
</evidence>
<feature type="signal peptide" evidence="1">
    <location>
        <begin position="1"/>
        <end position="26"/>
    </location>
</feature>
<dbReference type="HOGENOM" id="CLU_2414049_0_0_1"/>
<name>A0A0C3SAD2_PHLG1</name>
<protein>
    <submittedName>
        <fullName evidence="2">Uncharacterized protein</fullName>
    </submittedName>
</protein>
<sequence>MRPTLLLTRVFAIYAVLVGAAQVAYGAPIASPDQPIVAVAVGVEGANVAREVPSIVVRELEIADKRDVETRSDEAGGVDILKRMCLMVWACK</sequence>
<keyword evidence="3" id="KW-1185">Reference proteome</keyword>
<evidence type="ECO:0000313" key="3">
    <source>
        <dbReference type="Proteomes" id="UP000053257"/>
    </source>
</evidence>
<reference evidence="2 3" key="1">
    <citation type="journal article" date="2014" name="PLoS Genet.">
        <title>Analysis of the Phlebiopsis gigantea genome, transcriptome and secretome provides insight into its pioneer colonization strategies of wood.</title>
        <authorList>
            <person name="Hori C."/>
            <person name="Ishida T."/>
            <person name="Igarashi K."/>
            <person name="Samejima M."/>
            <person name="Suzuki H."/>
            <person name="Master E."/>
            <person name="Ferreira P."/>
            <person name="Ruiz-Duenas F.J."/>
            <person name="Held B."/>
            <person name="Canessa P."/>
            <person name="Larrondo L.F."/>
            <person name="Schmoll M."/>
            <person name="Druzhinina I.S."/>
            <person name="Kubicek C.P."/>
            <person name="Gaskell J.A."/>
            <person name="Kersten P."/>
            <person name="St John F."/>
            <person name="Glasner J."/>
            <person name="Sabat G."/>
            <person name="Splinter BonDurant S."/>
            <person name="Syed K."/>
            <person name="Yadav J."/>
            <person name="Mgbeahuruike A.C."/>
            <person name="Kovalchuk A."/>
            <person name="Asiegbu F.O."/>
            <person name="Lackner G."/>
            <person name="Hoffmeister D."/>
            <person name="Rencoret J."/>
            <person name="Gutierrez A."/>
            <person name="Sun H."/>
            <person name="Lindquist E."/>
            <person name="Barry K."/>
            <person name="Riley R."/>
            <person name="Grigoriev I.V."/>
            <person name="Henrissat B."/>
            <person name="Kues U."/>
            <person name="Berka R.M."/>
            <person name="Martinez A.T."/>
            <person name="Covert S.F."/>
            <person name="Blanchette R.A."/>
            <person name="Cullen D."/>
        </authorList>
    </citation>
    <scope>NUCLEOTIDE SEQUENCE [LARGE SCALE GENOMIC DNA]</scope>
    <source>
        <strain evidence="2 3">11061_1 CR5-6</strain>
    </source>
</reference>
<dbReference type="EMBL" id="KN840507">
    <property type="protein sequence ID" value="KIP06935.1"/>
    <property type="molecule type" value="Genomic_DNA"/>
</dbReference>
<evidence type="ECO:0000256" key="1">
    <source>
        <dbReference type="SAM" id="SignalP"/>
    </source>
</evidence>
<keyword evidence="1" id="KW-0732">Signal</keyword>
<accession>A0A0C3SAD2</accession>
<feature type="chain" id="PRO_5002169944" evidence="1">
    <location>
        <begin position="27"/>
        <end position="92"/>
    </location>
</feature>
<organism evidence="2 3">
    <name type="scientific">Phlebiopsis gigantea (strain 11061_1 CR5-6)</name>
    <name type="common">White-rot fungus</name>
    <name type="synonym">Peniophora gigantea</name>
    <dbReference type="NCBI Taxonomy" id="745531"/>
    <lineage>
        <taxon>Eukaryota</taxon>
        <taxon>Fungi</taxon>
        <taxon>Dikarya</taxon>
        <taxon>Basidiomycota</taxon>
        <taxon>Agaricomycotina</taxon>
        <taxon>Agaricomycetes</taxon>
        <taxon>Polyporales</taxon>
        <taxon>Phanerochaetaceae</taxon>
        <taxon>Phlebiopsis</taxon>
    </lineage>
</organism>
<dbReference type="Proteomes" id="UP000053257">
    <property type="component" value="Unassembled WGS sequence"/>
</dbReference>
<gene>
    <name evidence="2" type="ORF">PHLGIDRAFT_19322</name>
</gene>
<dbReference type="AlphaFoldDB" id="A0A0C3SAD2"/>
<proteinExistence type="predicted"/>